<feature type="domain" description="Ppx/GppA phosphatase N-terminal" evidence="3">
    <location>
        <begin position="40"/>
        <end position="324"/>
    </location>
</feature>
<dbReference type="EMBL" id="AYKQ01000007">
    <property type="protein sequence ID" value="EWH34388.1"/>
    <property type="molecule type" value="Genomic_DNA"/>
</dbReference>
<dbReference type="PANTHER" id="PTHR30005">
    <property type="entry name" value="EXOPOLYPHOSPHATASE"/>
    <property type="match status" value="1"/>
</dbReference>
<dbReference type="Gene3D" id="3.30.420.150">
    <property type="entry name" value="Exopolyphosphatase. Domain 2"/>
    <property type="match status" value="1"/>
</dbReference>
<evidence type="ECO:0000313" key="5">
    <source>
        <dbReference type="EMBL" id="EWH34388.1"/>
    </source>
</evidence>
<dbReference type="PIRSF" id="PIRSF001267">
    <property type="entry name" value="Pyrophosphatase_GppA_Ppx"/>
    <property type="match status" value="1"/>
</dbReference>
<dbReference type="Pfam" id="PF21447">
    <property type="entry name" value="Ppx-GppA_III"/>
    <property type="match status" value="1"/>
</dbReference>
<organism evidence="5 6">
    <name type="scientific">Lysinibacillus sphaericus CBAM5</name>
    <dbReference type="NCBI Taxonomy" id="1400869"/>
    <lineage>
        <taxon>Bacteria</taxon>
        <taxon>Bacillati</taxon>
        <taxon>Bacillota</taxon>
        <taxon>Bacilli</taxon>
        <taxon>Bacillales</taxon>
        <taxon>Bacillaceae</taxon>
        <taxon>Lysinibacillus</taxon>
    </lineage>
</organism>
<dbReference type="AlphaFoldDB" id="W7SD70"/>
<dbReference type="InterPro" id="IPR050273">
    <property type="entry name" value="GppA/Ppx_hydrolase"/>
</dbReference>
<dbReference type="Gene3D" id="3.30.420.40">
    <property type="match status" value="1"/>
</dbReference>
<dbReference type="InterPro" id="IPR030673">
    <property type="entry name" value="PyroPPase_GppA_Ppx"/>
</dbReference>
<sequence>MYRYTYCEQNKLKMLEGCDYLNELKTAIIDIGSNTIRLVIYQYNNEEGLHELGNIKTVARLRTYLQPSGEMSKEGIHVLAETLETFKAMLEDFEVTEVKAAATAAIRQATNRDQIIAEMKARTGIQIELLSEEEEAYFGFVAVAFSSGTKSGVTIDIGGGSTEITLFENKEIQQSHSFPFGTVSLKQRFVKGDIINSSERKELIAFLKEQFQTLTWIQNSGLPIIAIGGSARNIAQIHQQKHDYPIASVHGYEMTKEDLDELSLFLGQLSFQELRQLDGLSSDRADIILPALEVFRVLMETVGSKSFQLTKKGLREGLIIKKILQTDSNAFDKYNVFDGNARRLARQYGRTENEVDYLMHLADQLYRECCHLGYLQYNAEDLQLIRKAAKVFNIGEYIELSSASQHTFYLIANQSIDGLNHPERVKLALLASYKNKDYFERFAAPFATWMNREEYRKIRDFGALLKFVYALNVSKRNVVHAIDMHPEEDYVQLNIYIKNNAAAEKYQANRHKKHLERALKIPMTINFIEEGWNKDDN</sequence>
<keyword evidence="2" id="KW-0378">Hydrolase</keyword>
<dbReference type="Pfam" id="PF02541">
    <property type="entry name" value="Ppx-GppA"/>
    <property type="match status" value="1"/>
</dbReference>
<dbReference type="HOGENOM" id="CLU_025908_4_2_9"/>
<dbReference type="GO" id="GO:0006357">
    <property type="term" value="P:regulation of transcription by RNA polymerase II"/>
    <property type="evidence" value="ECO:0007669"/>
    <property type="project" value="TreeGrafter"/>
</dbReference>
<reference evidence="5 6" key="1">
    <citation type="journal article" date="2015" name="Stand. Genomic Sci.">
        <title>Genome sequence and description of the mosquitocidal and heavy metal tolerant strain Lysinibacillus sphaericus CBAM5.</title>
        <authorList>
            <person name="Pena-Montenegro T.D."/>
            <person name="Lozano L."/>
            <person name="Dussan J."/>
        </authorList>
    </citation>
    <scope>NUCLEOTIDE SEQUENCE [LARGE SCALE GENOMIC DNA]</scope>
    <source>
        <strain evidence="5">CBAM5</strain>
    </source>
</reference>
<feature type="domain" description="Ppx/GppA phosphatase C-terminal" evidence="4">
    <location>
        <begin position="344"/>
        <end position="490"/>
    </location>
</feature>
<accession>W7SD70</accession>
<comment type="similarity">
    <text evidence="1">Belongs to the GppA/Ppx family.</text>
</comment>
<dbReference type="Proteomes" id="UP000023555">
    <property type="component" value="Unassembled WGS sequence"/>
</dbReference>
<evidence type="ECO:0000256" key="2">
    <source>
        <dbReference type="ARBA" id="ARBA00022801"/>
    </source>
</evidence>
<gene>
    <name evidence="5" type="ORF">P799_02260</name>
</gene>
<dbReference type="PANTHER" id="PTHR30005:SF0">
    <property type="entry name" value="RETROGRADE REGULATION PROTEIN 2"/>
    <property type="match status" value="1"/>
</dbReference>
<protein>
    <submittedName>
        <fullName evidence="5">Exopolyphosphatase</fullName>
    </submittedName>
</protein>
<comment type="caution">
    <text evidence="5">The sequence shown here is derived from an EMBL/GenBank/DDBJ whole genome shotgun (WGS) entry which is preliminary data.</text>
</comment>
<dbReference type="Gene3D" id="1.10.3210.10">
    <property type="entry name" value="Hypothetical protein af1432"/>
    <property type="match status" value="1"/>
</dbReference>
<dbReference type="SUPFAM" id="SSF109604">
    <property type="entry name" value="HD-domain/PDEase-like"/>
    <property type="match status" value="1"/>
</dbReference>
<name>W7SD70_LYSSH</name>
<dbReference type="InterPro" id="IPR048950">
    <property type="entry name" value="Ppx_GppA_C"/>
</dbReference>
<proteinExistence type="inferred from homology"/>
<evidence type="ECO:0000256" key="1">
    <source>
        <dbReference type="ARBA" id="ARBA00007125"/>
    </source>
</evidence>
<evidence type="ECO:0000313" key="6">
    <source>
        <dbReference type="Proteomes" id="UP000023555"/>
    </source>
</evidence>
<evidence type="ECO:0000259" key="3">
    <source>
        <dbReference type="Pfam" id="PF02541"/>
    </source>
</evidence>
<dbReference type="InterPro" id="IPR043129">
    <property type="entry name" value="ATPase_NBD"/>
</dbReference>
<dbReference type="CDD" id="cd24052">
    <property type="entry name" value="ASKHA_NBD_HpPPX-GppA-like"/>
    <property type="match status" value="1"/>
</dbReference>
<dbReference type="GO" id="GO:0016787">
    <property type="term" value="F:hydrolase activity"/>
    <property type="evidence" value="ECO:0007669"/>
    <property type="project" value="UniProtKB-KW"/>
</dbReference>
<dbReference type="InterPro" id="IPR003695">
    <property type="entry name" value="Ppx_GppA_N"/>
</dbReference>
<evidence type="ECO:0000259" key="4">
    <source>
        <dbReference type="Pfam" id="PF21447"/>
    </source>
</evidence>
<dbReference type="SUPFAM" id="SSF53067">
    <property type="entry name" value="Actin-like ATPase domain"/>
    <property type="match status" value="2"/>
</dbReference>